<dbReference type="PANTHER" id="PTHR30177">
    <property type="entry name" value="GLYCINE BETAINE/L-PROLINE TRANSPORT SYSTEM PERMEASE PROTEIN PROW"/>
    <property type="match status" value="1"/>
</dbReference>
<evidence type="ECO:0000259" key="8">
    <source>
        <dbReference type="PROSITE" id="PS50928"/>
    </source>
</evidence>
<feature type="compositionally biased region" description="Low complexity" evidence="7">
    <location>
        <begin position="74"/>
        <end position="83"/>
    </location>
</feature>
<comment type="subcellular location">
    <subcellularLocation>
        <location evidence="6">Cell membrane</location>
        <topology evidence="6">Multi-pass membrane protein</topology>
    </subcellularLocation>
    <subcellularLocation>
        <location evidence="1">Membrane</location>
        <topology evidence="1">Multi-pass membrane protein</topology>
    </subcellularLocation>
</comment>
<keyword evidence="4 6" id="KW-1133">Transmembrane helix</keyword>
<dbReference type="InterPro" id="IPR035906">
    <property type="entry name" value="MetI-like_sf"/>
</dbReference>
<comment type="caution">
    <text evidence="9">The sequence shown here is derived from an EMBL/GenBank/DDBJ whole genome shotgun (WGS) entry which is preliminary data.</text>
</comment>
<proteinExistence type="inferred from homology"/>
<evidence type="ECO:0000256" key="7">
    <source>
        <dbReference type="SAM" id="MobiDB-lite"/>
    </source>
</evidence>
<evidence type="ECO:0000313" key="10">
    <source>
        <dbReference type="Proteomes" id="UP001596317"/>
    </source>
</evidence>
<accession>A0ABW1ZLS1</accession>
<dbReference type="Pfam" id="PF00528">
    <property type="entry name" value="BPD_transp_1"/>
    <property type="match status" value="1"/>
</dbReference>
<feature type="transmembrane region" description="Helical" evidence="6">
    <location>
        <begin position="241"/>
        <end position="263"/>
    </location>
</feature>
<evidence type="ECO:0000313" key="9">
    <source>
        <dbReference type="EMBL" id="MFC6661355.1"/>
    </source>
</evidence>
<evidence type="ECO:0000256" key="5">
    <source>
        <dbReference type="ARBA" id="ARBA00023136"/>
    </source>
</evidence>
<keyword evidence="3 6" id="KW-0812">Transmembrane</keyword>
<dbReference type="CDD" id="cd06261">
    <property type="entry name" value="TM_PBP2"/>
    <property type="match status" value="1"/>
</dbReference>
<dbReference type="EMBL" id="JBHSWB010000001">
    <property type="protein sequence ID" value="MFC6661355.1"/>
    <property type="molecule type" value="Genomic_DNA"/>
</dbReference>
<protein>
    <submittedName>
        <fullName evidence="9">ABC transporter permease</fullName>
    </submittedName>
</protein>
<sequence length="271" mass="26651">MLREGQDVLTVTQQGQPVGTVHWTDLRARAPGEAAPALGRAAVARAAGAVPVARGHAPAAESPGRGRAGPPGPAAVAPDADPPGSGGRRHAAGGGCGPAAGGCRHAPRLDRPRQLTEALVGLGQTVPTFAILALAVPALGFGWAPTLLGLVLYGLGPVVGQAILGLQGVSPGVLDAARGMGMSGAQRLWRVELPLAAPVLLSGLRTSVVYNVGTATVGAALGAGGLGEPIIGGLSQQNTALVLAGALPAALLALTLDAWLALVQRPAGAEL</sequence>
<keyword evidence="10" id="KW-1185">Reference proteome</keyword>
<feature type="domain" description="ABC transmembrane type-1" evidence="8">
    <location>
        <begin position="1"/>
        <end position="260"/>
    </location>
</feature>
<dbReference type="InterPro" id="IPR051204">
    <property type="entry name" value="ABC_transp_perm/SBD"/>
</dbReference>
<keyword evidence="2 6" id="KW-0813">Transport</keyword>
<evidence type="ECO:0000256" key="3">
    <source>
        <dbReference type="ARBA" id="ARBA00022692"/>
    </source>
</evidence>
<organism evidence="9 10">
    <name type="scientific">Deinococcus multiflagellatus</name>
    <dbReference type="NCBI Taxonomy" id="1656887"/>
    <lineage>
        <taxon>Bacteria</taxon>
        <taxon>Thermotogati</taxon>
        <taxon>Deinococcota</taxon>
        <taxon>Deinococci</taxon>
        <taxon>Deinococcales</taxon>
        <taxon>Deinococcaceae</taxon>
        <taxon>Deinococcus</taxon>
    </lineage>
</organism>
<dbReference type="SUPFAM" id="SSF161098">
    <property type="entry name" value="MetI-like"/>
    <property type="match status" value="1"/>
</dbReference>
<dbReference type="RefSeq" id="WP_380058258.1">
    <property type="nucleotide sequence ID" value="NZ_JBHSWB010000001.1"/>
</dbReference>
<feature type="region of interest" description="Disordered" evidence="7">
    <location>
        <begin position="54"/>
        <end position="99"/>
    </location>
</feature>
<name>A0ABW1ZLS1_9DEIO</name>
<evidence type="ECO:0000256" key="1">
    <source>
        <dbReference type="ARBA" id="ARBA00004141"/>
    </source>
</evidence>
<evidence type="ECO:0000256" key="2">
    <source>
        <dbReference type="ARBA" id="ARBA00022448"/>
    </source>
</evidence>
<dbReference type="Gene3D" id="1.10.3720.10">
    <property type="entry name" value="MetI-like"/>
    <property type="match status" value="1"/>
</dbReference>
<gene>
    <name evidence="9" type="ORF">ACFP90_14110</name>
</gene>
<keyword evidence="5 6" id="KW-0472">Membrane</keyword>
<dbReference type="InterPro" id="IPR000515">
    <property type="entry name" value="MetI-like"/>
</dbReference>
<feature type="compositionally biased region" description="Low complexity" evidence="7">
    <location>
        <begin position="54"/>
        <end position="65"/>
    </location>
</feature>
<evidence type="ECO:0000256" key="6">
    <source>
        <dbReference type="RuleBase" id="RU363032"/>
    </source>
</evidence>
<comment type="similarity">
    <text evidence="6">Belongs to the binding-protein-dependent transport system permease family.</text>
</comment>
<dbReference type="PROSITE" id="PS50928">
    <property type="entry name" value="ABC_TM1"/>
    <property type="match status" value="1"/>
</dbReference>
<dbReference type="Proteomes" id="UP001596317">
    <property type="component" value="Unassembled WGS sequence"/>
</dbReference>
<reference evidence="10" key="1">
    <citation type="journal article" date="2019" name="Int. J. Syst. Evol. Microbiol.">
        <title>The Global Catalogue of Microorganisms (GCM) 10K type strain sequencing project: providing services to taxonomists for standard genome sequencing and annotation.</title>
        <authorList>
            <consortium name="The Broad Institute Genomics Platform"/>
            <consortium name="The Broad Institute Genome Sequencing Center for Infectious Disease"/>
            <person name="Wu L."/>
            <person name="Ma J."/>
        </authorList>
    </citation>
    <scope>NUCLEOTIDE SEQUENCE [LARGE SCALE GENOMIC DNA]</scope>
    <source>
        <strain evidence="10">CCUG 63830</strain>
    </source>
</reference>
<feature type="transmembrane region" description="Helical" evidence="6">
    <location>
        <begin position="118"/>
        <end position="144"/>
    </location>
</feature>
<feature type="transmembrane region" description="Helical" evidence="6">
    <location>
        <begin position="150"/>
        <end position="174"/>
    </location>
</feature>
<evidence type="ECO:0000256" key="4">
    <source>
        <dbReference type="ARBA" id="ARBA00022989"/>
    </source>
</evidence>